<protein>
    <submittedName>
        <fullName evidence="2">Nucleic acid-binding domain protein</fullName>
    </submittedName>
</protein>
<dbReference type="PROSITE" id="PS51257">
    <property type="entry name" value="PROKAR_LIPOPROTEIN"/>
    <property type="match status" value="1"/>
</dbReference>
<evidence type="ECO:0000313" key="2">
    <source>
        <dbReference type="EMBL" id="KXA43668.1"/>
    </source>
</evidence>
<proteinExistence type="predicted"/>
<gene>
    <name evidence="2" type="ORF">HMPREF3226_00416</name>
</gene>
<dbReference type="eggNOG" id="COG3391">
    <property type="taxonomic scope" value="Bacteria"/>
</dbReference>
<dbReference type="OrthoDB" id="1079888at2"/>
<comment type="caution">
    <text evidence="2">The sequence shown here is derived from an EMBL/GenBank/DDBJ whole genome shotgun (WGS) entry which is preliminary data.</text>
</comment>
<dbReference type="STRING" id="28128.HMPREF3226_00416"/>
<dbReference type="Proteomes" id="UP000070533">
    <property type="component" value="Unassembled WGS sequence"/>
</dbReference>
<reference evidence="3" key="1">
    <citation type="submission" date="2016-01" db="EMBL/GenBank/DDBJ databases">
        <authorList>
            <person name="Mitreva M."/>
            <person name="Pepin K.H."/>
            <person name="Mihindukulasuriya K.A."/>
            <person name="Fulton R."/>
            <person name="Fronick C."/>
            <person name="O'Laughlin M."/>
            <person name="Miner T."/>
            <person name="Herter B."/>
            <person name="Rosa B.A."/>
            <person name="Cordes M."/>
            <person name="Tomlinson C."/>
            <person name="Wollam A."/>
            <person name="Palsikar V.B."/>
            <person name="Mardis E.R."/>
            <person name="Wilson R.K."/>
        </authorList>
    </citation>
    <scope>NUCLEOTIDE SEQUENCE [LARGE SCALE GENOMIC DNA]</scope>
    <source>
        <strain evidence="3">MJR7716</strain>
    </source>
</reference>
<dbReference type="RefSeq" id="WP_082745758.1">
    <property type="nucleotide sequence ID" value="NZ_KQ957195.1"/>
</dbReference>
<dbReference type="EMBL" id="LRQG01000016">
    <property type="protein sequence ID" value="KXA43668.1"/>
    <property type="molecule type" value="Genomic_DNA"/>
</dbReference>
<dbReference type="AlphaFoldDB" id="A0A133QLA7"/>
<keyword evidence="1" id="KW-0732">Signal</keyword>
<feature type="chain" id="PRO_5007458887" evidence="1">
    <location>
        <begin position="23"/>
        <end position="452"/>
    </location>
</feature>
<dbReference type="NCBIfam" id="NF038128">
    <property type="entry name" value="choice_anch_J"/>
    <property type="match status" value="1"/>
</dbReference>
<organism evidence="2 3">
    <name type="scientific">Prevotella corporis</name>
    <dbReference type="NCBI Taxonomy" id="28128"/>
    <lineage>
        <taxon>Bacteria</taxon>
        <taxon>Pseudomonadati</taxon>
        <taxon>Bacteroidota</taxon>
        <taxon>Bacteroidia</taxon>
        <taxon>Bacteroidales</taxon>
        <taxon>Prevotellaceae</taxon>
        <taxon>Prevotella</taxon>
    </lineage>
</organism>
<keyword evidence="3" id="KW-1185">Reference proteome</keyword>
<dbReference type="PATRIC" id="fig|28128.5.peg.418"/>
<accession>A0A133QLA7</accession>
<name>A0A133QLA7_9BACT</name>
<feature type="signal peptide" evidence="1">
    <location>
        <begin position="1"/>
        <end position="22"/>
    </location>
</feature>
<evidence type="ECO:0000313" key="3">
    <source>
        <dbReference type="Proteomes" id="UP000070533"/>
    </source>
</evidence>
<evidence type="ECO:0000256" key="1">
    <source>
        <dbReference type="SAM" id="SignalP"/>
    </source>
</evidence>
<sequence length="452" mass="48691">MKKLFYSIVALAIAGLSFTSCEDVPMPYDMTIEEHGGTNPAEMVAKGSGTAADPFNIVAAQNFINAGKNLDQVVYVKGIISSIKEIDSSNFGNATYYISDDGSSKNQFYVYRGYSLGNKKFKSADEIKKGDEVIVCGKLVNFNGTKEFTQGNYIYSLNGKTEGGTGGTTTVTPTGEGTEASPYNVAKAHEVIKTATLPTEEVFVSGIISEIKSVETATYGSAEYYISDNGKTDGQLYIFHGKYLNGQKFTSAEQIKVGDKVVVKGKLDNYKGNSPQVAYGVLVSLNNQGGSTPTKVGLNAPFDKDMAGFTIENISVPAELGKVWALDTKYANMKATATKKDASGAYVKHAAKSRLVSPAFSLAGLSKATLSFQHCGKYFGKIKDECKVFASEDGKNWKEIAIATYPAPDFKFVDTTCDLTAYAGKSKVYISFLYTSTRDAAPTWEVKNVVVK</sequence>